<dbReference type="Gene3D" id="1.10.520.10">
    <property type="match status" value="1"/>
</dbReference>
<evidence type="ECO:0000256" key="16">
    <source>
        <dbReference type="PIRSR" id="PIRSR601621-3"/>
    </source>
</evidence>
<comment type="caution">
    <text evidence="20">The sequence shown here is derived from an EMBL/GenBank/DDBJ whole genome shotgun (WGS) entry which is preliminary data.</text>
</comment>
<dbReference type="GO" id="GO:0004601">
    <property type="term" value="F:peroxidase activity"/>
    <property type="evidence" value="ECO:0007669"/>
    <property type="project" value="UniProtKB-KW"/>
</dbReference>
<feature type="domain" description="Plant heme peroxidase family profile" evidence="19">
    <location>
        <begin position="68"/>
        <end position="321"/>
    </location>
</feature>
<dbReference type="EMBL" id="JAUEPR010000007">
    <property type="protein sequence ID" value="KAK0482694.1"/>
    <property type="molecule type" value="Genomic_DNA"/>
</dbReference>
<evidence type="ECO:0000256" key="10">
    <source>
        <dbReference type="ARBA" id="ARBA00023004"/>
    </source>
</evidence>
<evidence type="ECO:0000256" key="17">
    <source>
        <dbReference type="PIRSR" id="PIRSR601621-4"/>
    </source>
</evidence>
<evidence type="ECO:0000256" key="3">
    <source>
        <dbReference type="ARBA" id="ARBA00022525"/>
    </source>
</evidence>
<feature type="site" description="Transition state stabilizer" evidence="16">
    <location>
        <position position="69"/>
    </location>
</feature>
<feature type="disulfide bond" evidence="17">
    <location>
        <begin position="29"/>
        <end position="41"/>
    </location>
</feature>
<reference evidence="20" key="1">
    <citation type="submission" date="2023-06" db="EMBL/GenBank/DDBJ databases">
        <authorList>
            <consortium name="Lawrence Berkeley National Laboratory"/>
            <person name="Ahrendt S."/>
            <person name="Sahu N."/>
            <person name="Indic B."/>
            <person name="Wong-Bajracharya J."/>
            <person name="Merenyi Z."/>
            <person name="Ke H.-M."/>
            <person name="Monk M."/>
            <person name="Kocsube S."/>
            <person name="Drula E."/>
            <person name="Lipzen A."/>
            <person name="Balint B."/>
            <person name="Henrissat B."/>
            <person name="Andreopoulos B."/>
            <person name="Martin F.M."/>
            <person name="Harder C.B."/>
            <person name="Rigling D."/>
            <person name="Ford K.L."/>
            <person name="Foster G.D."/>
            <person name="Pangilinan J."/>
            <person name="Papanicolaou A."/>
            <person name="Barry K."/>
            <person name="LaButti K."/>
            <person name="Viragh M."/>
            <person name="Koriabine M."/>
            <person name="Yan M."/>
            <person name="Riley R."/>
            <person name="Champramary S."/>
            <person name="Plett K.L."/>
            <person name="Tsai I.J."/>
            <person name="Slot J."/>
            <person name="Sipos G."/>
            <person name="Plett J."/>
            <person name="Nagy L.G."/>
            <person name="Grigoriev I.V."/>
        </authorList>
    </citation>
    <scope>NUCLEOTIDE SEQUENCE</scope>
    <source>
        <strain evidence="20">ICMP 16352</strain>
    </source>
</reference>
<dbReference type="GO" id="GO:0042744">
    <property type="term" value="P:hydrogen peroxide catabolic process"/>
    <property type="evidence" value="ECO:0007669"/>
    <property type="project" value="UniProtKB-KW"/>
</dbReference>
<evidence type="ECO:0000313" key="21">
    <source>
        <dbReference type="Proteomes" id="UP001175227"/>
    </source>
</evidence>
<feature type="binding site" evidence="15">
    <location>
        <position position="74"/>
    </location>
    <ligand>
        <name>Ca(2+)</name>
        <dbReference type="ChEBI" id="CHEBI:29108"/>
        <label>1</label>
    </ligand>
</feature>
<evidence type="ECO:0000256" key="5">
    <source>
        <dbReference type="ARBA" id="ARBA00022617"/>
    </source>
</evidence>
<dbReference type="PROSITE" id="PS00436">
    <property type="entry name" value="PEROXIDASE_2"/>
    <property type="match status" value="1"/>
</dbReference>
<evidence type="ECO:0000256" key="8">
    <source>
        <dbReference type="ARBA" id="ARBA00022837"/>
    </source>
</evidence>
<keyword evidence="3" id="KW-0964">Secreted</keyword>
<keyword evidence="6 15" id="KW-0479">Metal-binding</keyword>
<feature type="binding site" evidence="15">
    <location>
        <position position="209"/>
    </location>
    <ligand>
        <name>Ca(2+)</name>
        <dbReference type="ChEBI" id="CHEBI:29108"/>
        <label>2</label>
    </ligand>
</feature>
<organism evidence="20 21">
    <name type="scientific">Armillaria novae-zelandiae</name>
    <dbReference type="NCBI Taxonomy" id="153914"/>
    <lineage>
        <taxon>Eukaryota</taxon>
        <taxon>Fungi</taxon>
        <taxon>Dikarya</taxon>
        <taxon>Basidiomycota</taxon>
        <taxon>Agaricomycotina</taxon>
        <taxon>Agaricomycetes</taxon>
        <taxon>Agaricomycetidae</taxon>
        <taxon>Agaricales</taxon>
        <taxon>Marasmiineae</taxon>
        <taxon>Physalacriaceae</taxon>
        <taxon>Armillaria</taxon>
    </lineage>
</organism>
<proteinExistence type="inferred from homology"/>
<keyword evidence="7 18" id="KW-0732">Signal</keyword>
<dbReference type="PROSITE" id="PS00435">
    <property type="entry name" value="PEROXIDASE_1"/>
    <property type="match status" value="1"/>
</dbReference>
<evidence type="ECO:0000256" key="7">
    <source>
        <dbReference type="ARBA" id="ARBA00022729"/>
    </source>
</evidence>
<feature type="binding site" evidence="15">
    <location>
        <position position="92"/>
    </location>
    <ligand>
        <name>Ca(2+)</name>
        <dbReference type="ChEBI" id="CHEBI:29108"/>
        <label>1</label>
    </ligand>
</feature>
<dbReference type="PANTHER" id="PTHR31356:SF66">
    <property type="entry name" value="CATALASE-PEROXIDASE"/>
    <property type="match status" value="1"/>
</dbReference>
<dbReference type="InterPro" id="IPR002016">
    <property type="entry name" value="Haem_peroxidase"/>
</dbReference>
<dbReference type="AlphaFoldDB" id="A0AA39PEN1"/>
<dbReference type="InterPro" id="IPR019793">
    <property type="entry name" value="Peroxidases_heam-ligand_BS"/>
</dbReference>
<feature type="binding site" evidence="15">
    <location>
        <position position="233"/>
    </location>
    <ligand>
        <name>Ca(2+)</name>
        <dbReference type="ChEBI" id="CHEBI:29108"/>
        <label>2</label>
    </ligand>
</feature>
<keyword evidence="11 17" id="KW-1015">Disulfide bond</keyword>
<keyword evidence="8 15" id="KW-0106">Calcium</keyword>
<protein>
    <recommendedName>
        <fullName evidence="18">Peroxidase</fullName>
        <ecNumber evidence="18">1.11.1.-</ecNumber>
    </recommendedName>
</protein>
<dbReference type="Pfam" id="PF00141">
    <property type="entry name" value="peroxidase"/>
    <property type="match status" value="1"/>
</dbReference>
<keyword evidence="12" id="KW-0325">Glycoprotein</keyword>
<evidence type="ECO:0000313" key="20">
    <source>
        <dbReference type="EMBL" id="KAK0482694.1"/>
    </source>
</evidence>
<keyword evidence="4 18" id="KW-0575">Peroxidase</keyword>
<accession>A0AA39PEN1</accession>
<dbReference type="Pfam" id="PF11895">
    <property type="entry name" value="Peroxidase_ext"/>
    <property type="match status" value="1"/>
</dbReference>
<evidence type="ECO:0000256" key="13">
    <source>
        <dbReference type="ARBA" id="ARBA00023324"/>
    </source>
</evidence>
<keyword evidence="21" id="KW-1185">Reference proteome</keyword>
<comment type="cofactor">
    <cofactor evidence="15 18">
        <name>Ca(2+)</name>
        <dbReference type="ChEBI" id="CHEBI:29108"/>
    </cofactor>
    <text evidence="15 18">Binds 2 calcium ions per subunit.</text>
</comment>
<dbReference type="GO" id="GO:0020037">
    <property type="term" value="F:heme binding"/>
    <property type="evidence" value="ECO:0007669"/>
    <property type="project" value="UniProtKB-UniRule"/>
</dbReference>
<dbReference type="GO" id="GO:0046872">
    <property type="term" value="F:metal ion binding"/>
    <property type="evidence" value="ECO:0007669"/>
    <property type="project" value="UniProtKB-UniRule"/>
</dbReference>
<comment type="cofactor">
    <cofactor evidence="15">
        <name>heme b</name>
        <dbReference type="ChEBI" id="CHEBI:60344"/>
    </cofactor>
    <text evidence="15">Binds 1 heme b (iron(II)-protoporphyrin IX) group per subunit.</text>
</comment>
<feature type="binding site" evidence="15">
    <location>
        <position position="228"/>
    </location>
    <ligand>
        <name>Ca(2+)</name>
        <dbReference type="ChEBI" id="CHEBI:29108"/>
        <label>2</label>
    </ligand>
</feature>
<feature type="binding site" description="axial binding residue" evidence="15">
    <location>
        <position position="208"/>
    </location>
    <ligand>
        <name>heme b</name>
        <dbReference type="ChEBI" id="CHEBI:60344"/>
    </ligand>
    <ligandPart>
        <name>Fe</name>
        <dbReference type="ChEBI" id="CHEBI:18248"/>
    </ligandPart>
</feature>
<feature type="signal peptide" evidence="18">
    <location>
        <begin position="1"/>
        <end position="21"/>
    </location>
</feature>
<feature type="disulfide bond" evidence="17">
    <location>
        <begin position="281"/>
        <end position="347"/>
    </location>
</feature>
<keyword evidence="9 18" id="KW-0560">Oxidoreductase</keyword>
<comment type="subcellular location">
    <subcellularLocation>
        <location evidence="1">Secreted</location>
    </subcellularLocation>
</comment>
<dbReference type="PROSITE" id="PS50873">
    <property type="entry name" value="PEROXIDASE_4"/>
    <property type="match status" value="1"/>
</dbReference>
<dbReference type="GO" id="GO:0005576">
    <property type="term" value="C:extracellular region"/>
    <property type="evidence" value="ECO:0007669"/>
    <property type="project" value="UniProtKB-SubCell"/>
</dbReference>
<feature type="disulfide bond" evidence="17">
    <location>
        <begin position="60"/>
        <end position="152"/>
    </location>
</feature>
<keyword evidence="10 15" id="KW-0408">Iron</keyword>
<dbReference type="InterPro" id="IPR001621">
    <property type="entry name" value="Ligninase"/>
</dbReference>
<comment type="similarity">
    <text evidence="2 18">Belongs to the peroxidase family. Ligninase subfamily.</text>
</comment>
<dbReference type="PRINTS" id="PR00462">
    <property type="entry name" value="LIGNINASE"/>
</dbReference>
<evidence type="ECO:0000256" key="6">
    <source>
        <dbReference type="ARBA" id="ARBA00022723"/>
    </source>
</evidence>
<feature type="disulfide bond" evidence="17">
    <location>
        <begin position="40"/>
        <end position="317"/>
    </location>
</feature>
<evidence type="ECO:0000256" key="11">
    <source>
        <dbReference type="ARBA" id="ARBA00023157"/>
    </source>
</evidence>
<dbReference type="Proteomes" id="UP001175227">
    <property type="component" value="Unassembled WGS sequence"/>
</dbReference>
<gene>
    <name evidence="20" type="ORF">IW261DRAFT_1562386</name>
</gene>
<evidence type="ECO:0000256" key="14">
    <source>
        <dbReference type="PIRSR" id="PIRSR601621-1"/>
    </source>
</evidence>
<evidence type="ECO:0000256" key="4">
    <source>
        <dbReference type="ARBA" id="ARBA00022559"/>
    </source>
</evidence>
<feature type="binding site" evidence="15">
    <location>
        <position position="96"/>
    </location>
    <ligand>
        <name>Ca(2+)</name>
        <dbReference type="ChEBI" id="CHEBI:29108"/>
        <label>1</label>
    </ligand>
</feature>
<dbReference type="SUPFAM" id="SSF48113">
    <property type="entry name" value="Heme-dependent peroxidases"/>
    <property type="match status" value="1"/>
</dbReference>
<feature type="active site" description="Proton acceptor" evidence="14">
    <location>
        <position position="73"/>
    </location>
</feature>
<dbReference type="InterPro" id="IPR044831">
    <property type="entry name" value="Ccp1-like"/>
</dbReference>
<dbReference type="GO" id="GO:0034599">
    <property type="term" value="P:cellular response to oxidative stress"/>
    <property type="evidence" value="ECO:0007669"/>
    <property type="project" value="InterPro"/>
</dbReference>
<feature type="binding site" evidence="15">
    <location>
        <position position="94"/>
    </location>
    <ligand>
        <name>Ca(2+)</name>
        <dbReference type="ChEBI" id="CHEBI:29108"/>
        <label>1</label>
    </ligand>
</feature>
<evidence type="ECO:0000256" key="2">
    <source>
        <dbReference type="ARBA" id="ARBA00006089"/>
    </source>
</evidence>
<name>A0AA39PEN1_9AGAR</name>
<evidence type="ECO:0000259" key="19">
    <source>
        <dbReference type="PROSITE" id="PS50873"/>
    </source>
</evidence>
<keyword evidence="13" id="KW-0376">Hydrogen peroxide</keyword>
<keyword evidence="5 15" id="KW-0349">Heme</keyword>
<evidence type="ECO:0000256" key="9">
    <source>
        <dbReference type="ARBA" id="ARBA00023002"/>
    </source>
</evidence>
<dbReference type="InterPro" id="IPR024589">
    <property type="entry name" value="Ligninase_C"/>
</dbReference>
<dbReference type="InterPro" id="IPR010255">
    <property type="entry name" value="Haem_peroxidase_sf"/>
</dbReference>
<dbReference type="EC" id="1.11.1.-" evidence="18"/>
<dbReference type="InterPro" id="IPR019794">
    <property type="entry name" value="Peroxidases_AS"/>
</dbReference>
<sequence>MARNTLFRLLPLLSSSIIVFGMFTPHTTCSNGNSVSSAECCVWFDVLEDIQAHMYNGGICDEVVSDAIRLTFHDAIGYSSSLFEQGLFGGGGADGSIMYFAASELNYPRNAGLQTIATVERPYAELYNVSFGDMSGQVPLIQFSGAVALRNCPGGPHLRFLAGRPPAIAAAPNNGLLPGAEETVDVLLSRMADAGISPSDLIDLLASHSVAFQEKMDPSIPFTPFDSTPTILDAQFFVETLLNGTDWPGDGEHVGEAKSPLDGEFRLLADHRLARDPRTACHWQSLISHPESIAPRFKRAMEKVAVIGQDANSLVDCSEVIPEPEAFEVPLPHLPAGKSLEDIEASCPDVEFPHITADPGPSTVIPSPIHIENDRLPVQSN</sequence>
<dbReference type="PANTHER" id="PTHR31356">
    <property type="entry name" value="THYLAKOID LUMENAL 29 KDA PROTEIN, CHLOROPLASTIC-RELATED"/>
    <property type="match status" value="1"/>
</dbReference>
<evidence type="ECO:0000256" key="15">
    <source>
        <dbReference type="PIRSR" id="PIRSR601621-2"/>
    </source>
</evidence>
<feature type="chain" id="PRO_5041480722" description="Peroxidase" evidence="18">
    <location>
        <begin position="22"/>
        <end position="381"/>
    </location>
</feature>
<evidence type="ECO:0000256" key="1">
    <source>
        <dbReference type="ARBA" id="ARBA00004613"/>
    </source>
</evidence>
<feature type="binding site" evidence="15">
    <location>
        <position position="226"/>
    </location>
    <ligand>
        <name>Ca(2+)</name>
        <dbReference type="ChEBI" id="CHEBI:29108"/>
        <label>2</label>
    </ligand>
</feature>
<dbReference type="GO" id="GO:0000302">
    <property type="term" value="P:response to reactive oxygen species"/>
    <property type="evidence" value="ECO:0007669"/>
    <property type="project" value="TreeGrafter"/>
</dbReference>
<evidence type="ECO:0000256" key="12">
    <source>
        <dbReference type="ARBA" id="ARBA00023180"/>
    </source>
</evidence>
<evidence type="ECO:0000256" key="18">
    <source>
        <dbReference type="RuleBase" id="RU363051"/>
    </source>
</evidence>
<dbReference type="Gene3D" id="1.10.420.10">
    <property type="entry name" value="Peroxidase, domain 2"/>
    <property type="match status" value="1"/>
</dbReference>